<dbReference type="EMBL" id="KV748791">
    <property type="protein sequence ID" value="OCL13050.1"/>
    <property type="molecule type" value="Genomic_DNA"/>
</dbReference>
<sequence length="194" mass="21100">MDDNTNPGSQRLVLLMSMLPIIQHPPDAFPEQGIVHARRHDKARYGSCIEGYDSCQNPRSATLDSILLTVATAIIPLEGIALTEPASAWLRRGNTRRGKDPGELLCAAETTTCADRFLSNVAVTGDNLQDNGIIEASAEHPTDRIRNAGNYKRAPDDNDGELAGNLPSLEERTALRPKMKTEASKTGSPLQRLE</sequence>
<feature type="region of interest" description="Disordered" evidence="1">
    <location>
        <begin position="146"/>
        <end position="194"/>
    </location>
</feature>
<dbReference type="OrthoDB" id="3559255at2759"/>
<reference evidence="2 3" key="1">
    <citation type="journal article" date="2016" name="Nat. Commun.">
        <title>Ectomycorrhizal ecology is imprinted in the genome of the dominant symbiotic fungus Cenococcum geophilum.</title>
        <authorList>
            <consortium name="DOE Joint Genome Institute"/>
            <person name="Peter M."/>
            <person name="Kohler A."/>
            <person name="Ohm R.A."/>
            <person name="Kuo A."/>
            <person name="Krutzmann J."/>
            <person name="Morin E."/>
            <person name="Arend M."/>
            <person name="Barry K.W."/>
            <person name="Binder M."/>
            <person name="Choi C."/>
            <person name="Clum A."/>
            <person name="Copeland A."/>
            <person name="Grisel N."/>
            <person name="Haridas S."/>
            <person name="Kipfer T."/>
            <person name="LaButti K."/>
            <person name="Lindquist E."/>
            <person name="Lipzen A."/>
            <person name="Maire R."/>
            <person name="Meier B."/>
            <person name="Mihaltcheva S."/>
            <person name="Molinier V."/>
            <person name="Murat C."/>
            <person name="Poggeler S."/>
            <person name="Quandt C.A."/>
            <person name="Sperisen C."/>
            <person name="Tritt A."/>
            <person name="Tisserant E."/>
            <person name="Crous P.W."/>
            <person name="Henrissat B."/>
            <person name="Nehls U."/>
            <person name="Egli S."/>
            <person name="Spatafora J.W."/>
            <person name="Grigoriev I.V."/>
            <person name="Martin F.M."/>
        </authorList>
    </citation>
    <scope>NUCLEOTIDE SEQUENCE [LARGE SCALE GENOMIC DNA]</scope>
    <source>
        <strain evidence="2 3">CBS 207.34</strain>
    </source>
</reference>
<evidence type="ECO:0000313" key="3">
    <source>
        <dbReference type="Proteomes" id="UP000250140"/>
    </source>
</evidence>
<feature type="compositionally biased region" description="Basic and acidic residues" evidence="1">
    <location>
        <begin position="169"/>
        <end position="183"/>
    </location>
</feature>
<keyword evidence="3" id="KW-1185">Reference proteome</keyword>
<dbReference type="Proteomes" id="UP000250140">
    <property type="component" value="Unassembled WGS sequence"/>
</dbReference>
<organism evidence="2 3">
    <name type="scientific">Glonium stellatum</name>
    <dbReference type="NCBI Taxonomy" id="574774"/>
    <lineage>
        <taxon>Eukaryota</taxon>
        <taxon>Fungi</taxon>
        <taxon>Dikarya</taxon>
        <taxon>Ascomycota</taxon>
        <taxon>Pezizomycotina</taxon>
        <taxon>Dothideomycetes</taxon>
        <taxon>Pleosporomycetidae</taxon>
        <taxon>Gloniales</taxon>
        <taxon>Gloniaceae</taxon>
        <taxon>Glonium</taxon>
    </lineage>
</organism>
<proteinExistence type="predicted"/>
<feature type="compositionally biased region" description="Polar residues" evidence="1">
    <location>
        <begin position="184"/>
        <end position="194"/>
    </location>
</feature>
<evidence type="ECO:0000256" key="1">
    <source>
        <dbReference type="SAM" id="MobiDB-lite"/>
    </source>
</evidence>
<evidence type="ECO:0000313" key="2">
    <source>
        <dbReference type="EMBL" id="OCL13050.1"/>
    </source>
</evidence>
<dbReference type="AlphaFoldDB" id="A0A8E2FA25"/>
<gene>
    <name evidence="2" type="ORF">AOQ84DRAFT_226498</name>
</gene>
<name>A0A8E2FA25_9PEZI</name>
<accession>A0A8E2FA25</accession>
<protein>
    <submittedName>
        <fullName evidence="2">Uncharacterized protein</fullName>
    </submittedName>
</protein>